<dbReference type="RefSeq" id="XP_018164017.1">
    <property type="nucleotide sequence ID" value="XM_018295655.1"/>
</dbReference>
<keyword evidence="7" id="KW-0539">Nucleus</keyword>
<keyword evidence="12" id="KW-1185">Reference proteome</keyword>
<comment type="subcellular location">
    <subcellularLocation>
        <location evidence="1">Nucleus</location>
    </subcellularLocation>
</comment>
<evidence type="ECO:0000256" key="7">
    <source>
        <dbReference type="ARBA" id="ARBA00023242"/>
    </source>
</evidence>
<keyword evidence="4" id="KW-0547">Nucleotide-binding</keyword>
<dbReference type="GO" id="GO:0006271">
    <property type="term" value="P:DNA strand elongation involved in DNA replication"/>
    <property type="evidence" value="ECO:0007669"/>
    <property type="project" value="UniProtKB-ARBA"/>
</dbReference>
<dbReference type="GO" id="GO:0031391">
    <property type="term" value="C:Elg1 RFC-like complex"/>
    <property type="evidence" value="ECO:0007669"/>
    <property type="project" value="UniProtKB-ARBA"/>
</dbReference>
<dbReference type="Proteomes" id="UP000092177">
    <property type="component" value="Chromosome 1"/>
</dbReference>
<dbReference type="GO" id="GO:0000076">
    <property type="term" value="P:DNA replication checkpoint signaling"/>
    <property type="evidence" value="ECO:0007669"/>
    <property type="project" value="UniProtKB-ARBA"/>
</dbReference>
<feature type="domain" description="AAA+ ATPase" evidence="10">
    <location>
        <begin position="65"/>
        <end position="201"/>
    </location>
</feature>
<dbReference type="Gene3D" id="1.10.8.60">
    <property type="match status" value="1"/>
</dbReference>
<reference evidence="12" key="1">
    <citation type="journal article" date="2017" name="BMC Genomics">
        <title>Gapless genome assembly of Colletotrichum higginsianum reveals chromosome structure and association of transposable elements with secondary metabolite gene clusters.</title>
        <authorList>
            <person name="Dallery J.-F."/>
            <person name="Lapalu N."/>
            <person name="Zampounis A."/>
            <person name="Pigne S."/>
            <person name="Luyten I."/>
            <person name="Amselem J."/>
            <person name="Wittenberg A.H.J."/>
            <person name="Zhou S."/>
            <person name="de Queiroz M.V."/>
            <person name="Robin G.P."/>
            <person name="Auger A."/>
            <person name="Hainaut M."/>
            <person name="Henrissat B."/>
            <person name="Kim K.-T."/>
            <person name="Lee Y.-H."/>
            <person name="Lespinet O."/>
            <person name="Schwartz D.C."/>
            <person name="Thon M.R."/>
            <person name="O'Connell R.J."/>
        </authorList>
    </citation>
    <scope>NUCLEOTIDE SEQUENCE [LARGE SCALE GENOMIC DNA]</scope>
    <source>
        <strain evidence="12">IMI 349063</strain>
    </source>
</reference>
<keyword evidence="3" id="KW-0235">DNA replication</keyword>
<dbReference type="Gene3D" id="1.20.272.10">
    <property type="match status" value="1"/>
</dbReference>
<evidence type="ECO:0000256" key="1">
    <source>
        <dbReference type="ARBA" id="ARBA00004123"/>
    </source>
</evidence>
<sequence>MASFFDLKARKAAAANGTAVQKQDKSAQPPRAQPWVEKYRPKTLGDVTAQDHTVTVLQRTLQASNLPHMLFYGPPGTGKTSTVLALAKELYGPEMMKSRVLELNASDERGISIVREKVKDFARMQLTNPTNDYKKRYPCPPFKIIILDEADSMTQDAQSALRRTMETYSKITRFCLICNYVTRIIDPLASRCSKFRFKSLDQGNAKKRLEDIAENEGVQLEDGALDALIKCSEGDLRKAITFLQSAARLVGAGDKDASRDDAMDIDKKPVTVKIIEDIAGVIPENTIDELVSSIRPQGPGDTYQNVAKVVENMVADGWSAGQVVTQLYQAIVYDETVPDVQKNKIVLIFSEVDKRLVDGADEHLSILDLALRISGVMSGRSNN</sequence>
<dbReference type="Pfam" id="PF00004">
    <property type="entry name" value="AAA"/>
    <property type="match status" value="1"/>
</dbReference>
<dbReference type="GO" id="GO:0005634">
    <property type="term" value="C:nucleus"/>
    <property type="evidence" value="ECO:0007669"/>
    <property type="project" value="UniProtKB-SubCell"/>
</dbReference>
<comment type="similarity">
    <text evidence="2">Belongs to the activator 1 small subunits family.</text>
</comment>
<dbReference type="PANTHER" id="PTHR11669:SF20">
    <property type="entry name" value="REPLICATION FACTOR C SUBUNIT 4"/>
    <property type="match status" value="1"/>
</dbReference>
<dbReference type="KEGG" id="chig:CH63R_00680"/>
<dbReference type="GO" id="GO:0006281">
    <property type="term" value="P:DNA repair"/>
    <property type="evidence" value="ECO:0007669"/>
    <property type="project" value="UniProtKB-ARBA"/>
</dbReference>
<dbReference type="OrthoDB" id="4199794at2759"/>
<dbReference type="GO" id="GO:0003689">
    <property type="term" value="F:DNA clamp loader activity"/>
    <property type="evidence" value="ECO:0007669"/>
    <property type="project" value="TreeGrafter"/>
</dbReference>
<evidence type="ECO:0000313" key="12">
    <source>
        <dbReference type="Proteomes" id="UP000092177"/>
    </source>
</evidence>
<dbReference type="EMBL" id="LTAN01000001">
    <property type="protein sequence ID" value="OBR15500.1"/>
    <property type="molecule type" value="Genomic_DNA"/>
</dbReference>
<dbReference type="Gene3D" id="3.40.50.300">
    <property type="entry name" value="P-loop containing nucleotide triphosphate hydrolases"/>
    <property type="match status" value="1"/>
</dbReference>
<dbReference type="AlphaFoldDB" id="A0A1B7YTX2"/>
<dbReference type="SMART" id="SM00382">
    <property type="entry name" value="AAA"/>
    <property type="match status" value="1"/>
</dbReference>
<evidence type="ECO:0000256" key="5">
    <source>
        <dbReference type="ARBA" id="ARBA00022840"/>
    </source>
</evidence>
<protein>
    <recommendedName>
        <fullName evidence="8">Replication factor C subunit 2</fullName>
    </recommendedName>
    <alternativeName>
        <fullName evidence="9">Activator 1 41 kDa subunit</fullName>
    </alternativeName>
</protein>
<dbReference type="InterPro" id="IPR013748">
    <property type="entry name" value="Rep_factorC_C"/>
</dbReference>
<evidence type="ECO:0000256" key="2">
    <source>
        <dbReference type="ARBA" id="ARBA00005378"/>
    </source>
</evidence>
<dbReference type="GO" id="GO:0003677">
    <property type="term" value="F:DNA binding"/>
    <property type="evidence" value="ECO:0007669"/>
    <property type="project" value="UniProtKB-KW"/>
</dbReference>
<dbReference type="InterPro" id="IPR003959">
    <property type="entry name" value="ATPase_AAA_core"/>
</dbReference>
<dbReference type="CDD" id="cd00009">
    <property type="entry name" value="AAA"/>
    <property type="match status" value="1"/>
</dbReference>
<dbReference type="SUPFAM" id="SSF48019">
    <property type="entry name" value="post-AAA+ oligomerization domain-like"/>
    <property type="match status" value="1"/>
</dbReference>
<dbReference type="InterPro" id="IPR050238">
    <property type="entry name" value="DNA_Rep/Repair_Clamp_Loader"/>
</dbReference>
<evidence type="ECO:0000313" key="11">
    <source>
        <dbReference type="EMBL" id="OBR15500.1"/>
    </source>
</evidence>
<keyword evidence="6" id="KW-0238">DNA-binding</keyword>
<dbReference type="CDD" id="cd18140">
    <property type="entry name" value="HLD_clamp_RFC"/>
    <property type="match status" value="1"/>
</dbReference>
<dbReference type="GeneID" id="28859762"/>
<evidence type="ECO:0000259" key="10">
    <source>
        <dbReference type="SMART" id="SM00382"/>
    </source>
</evidence>
<dbReference type="FunFam" id="1.20.272.10:FF:000011">
    <property type="entry name" value="Replication factor C subunit 2"/>
    <property type="match status" value="1"/>
</dbReference>
<comment type="caution">
    <text evidence="11">The sequence shown here is derived from an EMBL/GenBank/DDBJ whole genome shotgun (WGS) entry which is preliminary data.</text>
</comment>
<dbReference type="VEuPathDB" id="FungiDB:CH63R_00680"/>
<dbReference type="GO" id="GO:0016887">
    <property type="term" value="F:ATP hydrolysis activity"/>
    <property type="evidence" value="ECO:0007669"/>
    <property type="project" value="InterPro"/>
</dbReference>
<name>A0A1B7YTX2_COLHI</name>
<keyword evidence="5" id="KW-0067">ATP-binding</keyword>
<dbReference type="NCBIfam" id="NF001679">
    <property type="entry name" value="PRK00440.1"/>
    <property type="match status" value="1"/>
</dbReference>
<organism evidence="11 12">
    <name type="scientific">Colletotrichum higginsianum (strain IMI 349063)</name>
    <name type="common">Crucifer anthracnose fungus</name>
    <dbReference type="NCBI Taxonomy" id="759273"/>
    <lineage>
        <taxon>Eukaryota</taxon>
        <taxon>Fungi</taxon>
        <taxon>Dikarya</taxon>
        <taxon>Ascomycota</taxon>
        <taxon>Pezizomycotina</taxon>
        <taxon>Sordariomycetes</taxon>
        <taxon>Hypocreomycetidae</taxon>
        <taxon>Glomerellales</taxon>
        <taxon>Glomerellaceae</taxon>
        <taxon>Colletotrichum</taxon>
        <taxon>Colletotrichum destructivum species complex</taxon>
    </lineage>
</organism>
<evidence type="ECO:0000256" key="4">
    <source>
        <dbReference type="ARBA" id="ARBA00022741"/>
    </source>
</evidence>
<dbReference type="FunFam" id="3.40.50.300:FF:000237">
    <property type="entry name" value="replication factor C subunit 4"/>
    <property type="match status" value="1"/>
</dbReference>
<evidence type="ECO:0000256" key="6">
    <source>
        <dbReference type="ARBA" id="ARBA00023125"/>
    </source>
</evidence>
<dbReference type="GO" id="GO:0005524">
    <property type="term" value="F:ATP binding"/>
    <property type="evidence" value="ECO:0007669"/>
    <property type="project" value="UniProtKB-KW"/>
</dbReference>
<evidence type="ECO:0000256" key="3">
    <source>
        <dbReference type="ARBA" id="ARBA00022705"/>
    </source>
</evidence>
<dbReference type="SUPFAM" id="SSF52540">
    <property type="entry name" value="P-loop containing nucleoside triphosphate hydrolases"/>
    <property type="match status" value="1"/>
</dbReference>
<dbReference type="InterPro" id="IPR047854">
    <property type="entry name" value="RFC_lid"/>
</dbReference>
<accession>A0A1B7YTX2</accession>
<dbReference type="InterPro" id="IPR008921">
    <property type="entry name" value="DNA_pol3_clamp-load_cplx_C"/>
</dbReference>
<dbReference type="InterPro" id="IPR027417">
    <property type="entry name" value="P-loop_NTPase"/>
</dbReference>
<dbReference type="GO" id="GO:0005663">
    <property type="term" value="C:DNA replication factor C complex"/>
    <property type="evidence" value="ECO:0007669"/>
    <property type="project" value="TreeGrafter"/>
</dbReference>
<dbReference type="FunFam" id="1.10.8.60:FF:000032">
    <property type="entry name" value="Replication factor C subunit 4"/>
    <property type="match status" value="1"/>
</dbReference>
<dbReference type="InterPro" id="IPR003593">
    <property type="entry name" value="AAA+_ATPase"/>
</dbReference>
<evidence type="ECO:0000256" key="9">
    <source>
        <dbReference type="ARBA" id="ARBA00075373"/>
    </source>
</evidence>
<dbReference type="Pfam" id="PF21960">
    <property type="entry name" value="RCF1-5-like_lid"/>
    <property type="match status" value="1"/>
</dbReference>
<dbReference type="Pfam" id="PF08542">
    <property type="entry name" value="Rep_fac_C"/>
    <property type="match status" value="1"/>
</dbReference>
<proteinExistence type="inferred from homology"/>
<gene>
    <name evidence="11" type="ORF">CH63R_00680</name>
</gene>
<dbReference type="PANTHER" id="PTHR11669">
    <property type="entry name" value="REPLICATION FACTOR C / DNA POLYMERASE III GAMMA-TAU SUBUNIT"/>
    <property type="match status" value="1"/>
</dbReference>
<evidence type="ECO:0000256" key="8">
    <source>
        <dbReference type="ARBA" id="ARBA00040745"/>
    </source>
</evidence>